<organism evidence="1 2">
    <name type="scientific">Carya illinoinensis</name>
    <name type="common">Pecan</name>
    <dbReference type="NCBI Taxonomy" id="32201"/>
    <lineage>
        <taxon>Eukaryota</taxon>
        <taxon>Viridiplantae</taxon>
        <taxon>Streptophyta</taxon>
        <taxon>Embryophyta</taxon>
        <taxon>Tracheophyta</taxon>
        <taxon>Spermatophyta</taxon>
        <taxon>Magnoliopsida</taxon>
        <taxon>eudicotyledons</taxon>
        <taxon>Gunneridae</taxon>
        <taxon>Pentapetalae</taxon>
        <taxon>rosids</taxon>
        <taxon>fabids</taxon>
        <taxon>Fagales</taxon>
        <taxon>Juglandaceae</taxon>
        <taxon>Carya</taxon>
    </lineage>
</organism>
<dbReference type="AlphaFoldDB" id="A0A8T1NLM4"/>
<gene>
    <name evidence="1" type="ORF">CIPAW_12G010900</name>
</gene>
<comment type="caution">
    <text evidence="1">The sequence shown here is derived from an EMBL/GenBank/DDBJ whole genome shotgun (WGS) entry which is preliminary data.</text>
</comment>
<reference evidence="1" key="1">
    <citation type="submission" date="2020-12" db="EMBL/GenBank/DDBJ databases">
        <title>WGS assembly of Carya illinoinensis cv. Pawnee.</title>
        <authorList>
            <person name="Platts A."/>
            <person name="Shu S."/>
            <person name="Wright S."/>
            <person name="Barry K."/>
            <person name="Edger P."/>
            <person name="Pires J.C."/>
            <person name="Schmutz J."/>
        </authorList>
    </citation>
    <scope>NUCLEOTIDE SEQUENCE</scope>
    <source>
        <tissue evidence="1">Leaf</tissue>
    </source>
</reference>
<keyword evidence="2" id="KW-1185">Reference proteome</keyword>
<protein>
    <submittedName>
        <fullName evidence="1">Uncharacterized protein</fullName>
    </submittedName>
</protein>
<dbReference type="EMBL" id="CM031820">
    <property type="protein sequence ID" value="KAG6632906.1"/>
    <property type="molecule type" value="Genomic_DNA"/>
</dbReference>
<evidence type="ECO:0000313" key="1">
    <source>
        <dbReference type="EMBL" id="KAG6632906.1"/>
    </source>
</evidence>
<dbReference type="Proteomes" id="UP000811609">
    <property type="component" value="Chromosome 12"/>
</dbReference>
<name>A0A8T1NLM4_CARIL</name>
<proteinExistence type="predicted"/>
<sequence length="76" mass="8109">MPTSNSAGGITIVADVSYYCLLTLPQMGLGILMGIDDGISSSKKQGCALSRFKMQGLIADIPESFVSPLRLSSRLW</sequence>
<accession>A0A8T1NLM4</accession>
<evidence type="ECO:0000313" key="2">
    <source>
        <dbReference type="Proteomes" id="UP000811609"/>
    </source>
</evidence>